<keyword evidence="2" id="KW-1185">Reference proteome</keyword>
<evidence type="ECO:0008006" key="3">
    <source>
        <dbReference type="Google" id="ProtNLM"/>
    </source>
</evidence>
<gene>
    <name evidence="1" type="ORF">EV653_0089</name>
</gene>
<proteinExistence type="predicted"/>
<reference evidence="1 2" key="1">
    <citation type="submission" date="2019-03" db="EMBL/GenBank/DDBJ databases">
        <title>Genomic Encyclopedia of Type Strains, Phase III (KMG-III): the genomes of soil and plant-associated and newly described type strains.</title>
        <authorList>
            <person name="Whitman W."/>
        </authorList>
    </citation>
    <scope>NUCLEOTIDE SEQUENCE [LARGE SCALE GENOMIC DNA]</scope>
    <source>
        <strain evidence="1 2">VKM Ac-2573</strain>
    </source>
</reference>
<comment type="caution">
    <text evidence="1">The sequence shown here is derived from an EMBL/GenBank/DDBJ whole genome shotgun (WGS) entry which is preliminary data.</text>
</comment>
<sequence>MGWRDHWHIHENYSSGVFVPLVTPMSEPGVPAAEATEKLLVAMASAGVRRLMSLGIEVSQGDEQGLADAVRAGAHGITPGIGNLAPGLAPEIVAPGADLDHLQELSTAQPMRSAT</sequence>
<name>A0A4R8CFC9_9ACTN</name>
<dbReference type="AlphaFoldDB" id="A0A4R8CFC9"/>
<dbReference type="EMBL" id="SODP01000001">
    <property type="protein sequence ID" value="TDW74978.1"/>
    <property type="molecule type" value="Genomic_DNA"/>
</dbReference>
<evidence type="ECO:0000313" key="2">
    <source>
        <dbReference type="Proteomes" id="UP000295146"/>
    </source>
</evidence>
<evidence type="ECO:0000313" key="1">
    <source>
        <dbReference type="EMBL" id="TDW74978.1"/>
    </source>
</evidence>
<organism evidence="1 2">
    <name type="scientific">Kribbella pratensis</name>
    <dbReference type="NCBI Taxonomy" id="2512112"/>
    <lineage>
        <taxon>Bacteria</taxon>
        <taxon>Bacillati</taxon>
        <taxon>Actinomycetota</taxon>
        <taxon>Actinomycetes</taxon>
        <taxon>Propionibacteriales</taxon>
        <taxon>Kribbellaceae</taxon>
        <taxon>Kribbella</taxon>
    </lineage>
</organism>
<accession>A0A4R8CFC9</accession>
<protein>
    <recommendedName>
        <fullName evidence="3">Dihydrodipicolinate synthase family protein</fullName>
    </recommendedName>
</protein>
<dbReference type="Proteomes" id="UP000295146">
    <property type="component" value="Unassembled WGS sequence"/>
</dbReference>